<feature type="compositionally biased region" description="Basic residues" evidence="1">
    <location>
        <begin position="22"/>
        <end position="32"/>
    </location>
</feature>
<comment type="caution">
    <text evidence="2">The sequence shown here is derived from an EMBL/GenBank/DDBJ whole genome shotgun (WGS) entry which is preliminary data.</text>
</comment>
<protein>
    <submittedName>
        <fullName evidence="2">Uncharacterized protein</fullName>
    </submittedName>
</protein>
<reference evidence="3" key="1">
    <citation type="journal article" date="2023" name="Commun. Biol.">
        <title>Genome analysis of Parmales, the sister group of diatoms, reveals the evolutionary specialization of diatoms from phago-mixotrophs to photoautotrophs.</title>
        <authorList>
            <person name="Ban H."/>
            <person name="Sato S."/>
            <person name="Yoshikawa S."/>
            <person name="Yamada K."/>
            <person name="Nakamura Y."/>
            <person name="Ichinomiya M."/>
            <person name="Sato N."/>
            <person name="Blanc-Mathieu R."/>
            <person name="Endo H."/>
            <person name="Kuwata A."/>
            <person name="Ogata H."/>
        </authorList>
    </citation>
    <scope>NUCLEOTIDE SEQUENCE [LARGE SCALE GENOMIC DNA]</scope>
</reference>
<feature type="region of interest" description="Disordered" evidence="1">
    <location>
        <begin position="113"/>
        <end position="144"/>
    </location>
</feature>
<keyword evidence="3" id="KW-1185">Reference proteome</keyword>
<feature type="region of interest" description="Disordered" evidence="1">
    <location>
        <begin position="1"/>
        <end position="75"/>
    </location>
</feature>
<gene>
    <name evidence="2" type="ORF">TrCOL_g2359</name>
</gene>
<dbReference type="EMBL" id="BRYA01000220">
    <property type="protein sequence ID" value="GMI44567.1"/>
    <property type="molecule type" value="Genomic_DNA"/>
</dbReference>
<evidence type="ECO:0000313" key="2">
    <source>
        <dbReference type="EMBL" id="GMI44567.1"/>
    </source>
</evidence>
<organism evidence="2 3">
    <name type="scientific">Triparma columacea</name>
    <dbReference type="NCBI Taxonomy" id="722753"/>
    <lineage>
        <taxon>Eukaryota</taxon>
        <taxon>Sar</taxon>
        <taxon>Stramenopiles</taxon>
        <taxon>Ochrophyta</taxon>
        <taxon>Bolidophyceae</taxon>
        <taxon>Parmales</taxon>
        <taxon>Triparmaceae</taxon>
        <taxon>Triparma</taxon>
    </lineage>
</organism>
<feature type="compositionally biased region" description="Basic residues" evidence="1">
    <location>
        <begin position="58"/>
        <end position="70"/>
    </location>
</feature>
<sequence length="356" mass="40756">MSVTTSAIMPPPPPAQDDLIRWKRTTIQHRNHYNPETKKQPERDAMHQRHHPDSWSHAKLRTKPKSKKGAKSGENIMNLIVTADNVDECGCEEQMREVMLKTRREHEVLQRHLGPLDEHGRPTSPSAEKPPMFKPPIPKNAQKPRYNCVGFMGGGTGVADPRKFVKAKSGGIGPTVVKGSVTKPGEKAKKWERPLDVNFKPKMGKPKIEVKKNSGGMEEKIPKKNFRDANKANAVKVVVKNKAEIPKKLELGKKPAYLEKRRAREKFEFHKAETSRIARRQERKDRRRMRRAERQELLQALLARREMCVQALTRAEIGGGREKQRRKLEVEIKWLDKDVERLESWEKGSGIVVVEG</sequence>
<dbReference type="AlphaFoldDB" id="A0A9W7GID9"/>
<feature type="compositionally biased region" description="Basic and acidic residues" evidence="1">
    <location>
        <begin position="33"/>
        <end position="56"/>
    </location>
</feature>
<dbReference type="Proteomes" id="UP001165065">
    <property type="component" value="Unassembled WGS sequence"/>
</dbReference>
<dbReference type="OrthoDB" id="199446at2759"/>
<evidence type="ECO:0000313" key="3">
    <source>
        <dbReference type="Proteomes" id="UP001165065"/>
    </source>
</evidence>
<proteinExistence type="predicted"/>
<evidence type="ECO:0000256" key="1">
    <source>
        <dbReference type="SAM" id="MobiDB-lite"/>
    </source>
</evidence>
<accession>A0A9W7GID9</accession>
<name>A0A9W7GID9_9STRA</name>